<reference evidence="14 15" key="1">
    <citation type="journal article" date="2001" name="Arch. Virol.">
        <title>Molecular characterisation of Banana mild mosaic virus, a new filamentous virus in Musa spp.</title>
        <authorList>
            <person name="Gambley C.F."/>
            <person name="Thomas J.E."/>
        </authorList>
    </citation>
    <scope>NUCLEOTIDE SEQUENCE [LARGE SCALE GENOMIC DNA]</scope>
</reference>
<dbReference type="Proteomes" id="UP000204555">
    <property type="component" value="Segment"/>
</dbReference>
<keyword evidence="3" id="KW-0808">Transferase</keyword>
<evidence type="ECO:0000313" key="15">
    <source>
        <dbReference type="Proteomes" id="UP000204555"/>
    </source>
</evidence>
<dbReference type="SUPFAM" id="SSF52540">
    <property type="entry name" value="P-loop containing nucleoside triphosphate hydrolases"/>
    <property type="match status" value="1"/>
</dbReference>
<keyword evidence="6" id="KW-0378">Hydrolase</keyword>
<dbReference type="PROSITE" id="PS51492">
    <property type="entry name" value="PEPTIDASE_C23"/>
    <property type="match status" value="1"/>
</dbReference>
<dbReference type="Gene3D" id="3.90.70.80">
    <property type="match status" value="1"/>
</dbReference>
<evidence type="ECO:0000256" key="5">
    <source>
        <dbReference type="ARBA" id="ARBA00022741"/>
    </source>
</evidence>
<evidence type="ECO:0000256" key="6">
    <source>
        <dbReference type="ARBA" id="ARBA00022801"/>
    </source>
</evidence>
<dbReference type="GO" id="GO:0016556">
    <property type="term" value="P:mRNA modification"/>
    <property type="evidence" value="ECO:0007669"/>
    <property type="project" value="InterPro"/>
</dbReference>
<feature type="domain" description="(+)RNA virus helicase C-terminal" evidence="12">
    <location>
        <begin position="941"/>
        <end position="1247"/>
    </location>
</feature>
<dbReference type="GO" id="GO:0006351">
    <property type="term" value="P:DNA-templated transcription"/>
    <property type="evidence" value="ECO:0007669"/>
    <property type="project" value="InterPro"/>
</dbReference>
<evidence type="ECO:0000256" key="3">
    <source>
        <dbReference type="ARBA" id="ARBA00022679"/>
    </source>
</evidence>
<evidence type="ECO:0000259" key="10">
    <source>
        <dbReference type="PROSITE" id="PS50802"/>
    </source>
</evidence>
<keyword evidence="15" id="KW-1185">Reference proteome</keyword>
<name>Q993S7_9VIRU</name>
<evidence type="ECO:0000256" key="7">
    <source>
        <dbReference type="ARBA" id="ARBA00022840"/>
    </source>
</evidence>
<dbReference type="SUPFAM" id="SSF56672">
    <property type="entry name" value="DNA/RNA polymerases"/>
    <property type="match status" value="1"/>
</dbReference>
<dbReference type="InterPro" id="IPR027417">
    <property type="entry name" value="P-loop_NTPase"/>
</dbReference>
<dbReference type="Pfam" id="PF01443">
    <property type="entry name" value="Viral_helicase1"/>
    <property type="match status" value="1"/>
</dbReference>
<dbReference type="Pfam" id="PF00978">
    <property type="entry name" value="RdRP_2"/>
    <property type="match status" value="1"/>
</dbReference>
<dbReference type="PROSITE" id="PS51743">
    <property type="entry name" value="ALPHAVIRUS_MT"/>
    <property type="match status" value="1"/>
</dbReference>
<dbReference type="PROSITE" id="PS50802">
    <property type="entry name" value="OTU"/>
    <property type="match status" value="1"/>
</dbReference>
<evidence type="ECO:0000259" key="13">
    <source>
        <dbReference type="PROSITE" id="PS51743"/>
    </source>
</evidence>
<feature type="domain" description="OTU" evidence="10">
    <location>
        <begin position="697"/>
        <end position="807"/>
    </location>
</feature>
<dbReference type="GeneID" id="920958"/>
<proteinExistence type="inferred from homology"/>
<dbReference type="KEGG" id="vg:920958"/>
<dbReference type="InterPro" id="IPR002588">
    <property type="entry name" value="Alphavirus-like_MT_dom"/>
</dbReference>
<comment type="similarity">
    <text evidence="1">Belongs to the potexviruses/carlaviruses RNA replication protein family.</text>
</comment>
<evidence type="ECO:0000259" key="12">
    <source>
        <dbReference type="PROSITE" id="PS51657"/>
    </source>
</evidence>
<dbReference type="GO" id="GO:0008174">
    <property type="term" value="F:mRNA methyltransferase activity"/>
    <property type="evidence" value="ECO:0007669"/>
    <property type="project" value="UniProtKB-UniRule"/>
</dbReference>
<dbReference type="GO" id="GO:0039694">
    <property type="term" value="P:viral RNA genome replication"/>
    <property type="evidence" value="ECO:0007669"/>
    <property type="project" value="InterPro"/>
</dbReference>
<dbReference type="InterPro" id="IPR027351">
    <property type="entry name" value="(+)RNA_virus_helicase_core_dom"/>
</dbReference>
<dbReference type="InterPro" id="IPR001788">
    <property type="entry name" value="RNA-dep_RNA_pol_alsuvir"/>
</dbReference>
<dbReference type="GO" id="GO:0003723">
    <property type="term" value="F:RNA binding"/>
    <property type="evidence" value="ECO:0007669"/>
    <property type="project" value="InterPro"/>
</dbReference>
<dbReference type="GO" id="GO:0016817">
    <property type="term" value="F:hydrolase activity, acting on acid anhydrides"/>
    <property type="evidence" value="ECO:0007669"/>
    <property type="project" value="InterPro"/>
</dbReference>
<dbReference type="GO" id="GO:0006396">
    <property type="term" value="P:RNA processing"/>
    <property type="evidence" value="ECO:0007669"/>
    <property type="project" value="InterPro"/>
</dbReference>
<dbReference type="GO" id="GO:0003968">
    <property type="term" value="F:RNA-directed RNA polymerase activity"/>
    <property type="evidence" value="ECO:0007669"/>
    <property type="project" value="UniProtKB-KW"/>
</dbReference>
<sequence>MAFHHRTGAQVLLNSLNSDEQTKVLKEAVTALKNYESQNLSVSPYCMSDKARLLLDESGIPLSSTPFVSHSHPVCKTLENHLLFNVLPMYIKDNSFVIISMKQEKFNLFSARNKLPFLDLVNRFVTVKDVIRYSNDFVVHSSKEGFNYRSKDNFLSANSLIPVLKKKVELDPEKRKKSLNIFMHDELHYWGYLELSSFLDLYKPNVIIGTHIFPKEIMKGYTKSVNPTVYQFEIDGDNFHFFPDGKRTESYTQKISSQFLLRARKIITKGGQVYTVSVPYTIFAHSIIVIKRGDFETENVRFFDQSECLDLHDICKFGTNFSKGVAISTELLTNMISYLKSLKKPDVQSAIAKLRMFKDDVTGEEIQFITEFTTMLIKNHESNKLITNDWMNNKMADLLDLAPPGIRKFFKCYKQSKLADLLNGLGRVIVRIQTVIFDKEYKKEEKTLVVLGEIKKINQSDRRLLCWRNHTQYSVSDCKKVEKLMLSGLGREQRIARKNEHILKSNCSVTDACKCYLKNQAFPGFDPRGLSKGTLNDVNSEGLKILVDQTISRARGNHLYLTDYSCARVTAHYSSKTIKTKKEELRIEDDFVDVVDMDFLELAYEKEKYKQFLLEENNVKVENGDKEDDETHIHKAVNTSMLPSPELSKEQLLPTNRKGNEGKQWKKRGSGWGRSNSLFQYEEFSVGDEKYVPIEKFNKVNVNGDGNCLFHCMAIKSGFSVDQLKKLIRNSIEEMSLDDVQRDLLTRELNVEELPGSLSIGAISHVLEIGIQVIEYEDGVMKCSQVNEEPYVNLFLQNAHFQLLEIKNICVVKCISKIIKRPCFYVMRRIYNACRHIYHELQEGHGLDITFLGELFNSLGLHVQVHIDGDIFEFGSVGPISEVIIENNHMSILEKPSLVDGSHSPKVERNTLVPEDKIKSLTILNKRYIIPSEARVSRLYESFIDGYTGVIASEIFKNRAVKFDYSERLVSFHVGIFGSGKSRNFVNFCKANQGYAILVISPRKELASDLQKKMDLSRKTSIKICTFETAMSFMPWSGNLVIIDELQLCPPGYLDFLLAISNKETKFIATGDPCQASYDNETDRMIFDEVPTDFEYHMMGEEYSYNATSHRFINTNFRSRMPANLRFTESVSEPWLVETDINEVRMSEADVVLVSSFGELNYYKKMFKGKRVITFGQSTGLTFDYVAVVVSRTSFSTDEKRWLVALTRSRKTILFFFEETLSPETVLEIDPDHLLSLFLTERASVDTLFEKNFLNSKAKIVNGFKIGADEVDREERLQGDPWLKSMIDLAQRTFVSEEEMVEAGIKENFGKVHVPIEEREVYRSKIVDLFTPKERREMRIRNMQSQQFSDREEPRNKNLITNQAQKFESIYPRHRNSDTVTFLMAVKKRLSFSQPRKEMQRYLMNKRKGEEMADAFEKFVPIKSNFSREKFIEAKMEFESKKLEKSKATIENHAQRSNREWKIDEAMIFMKSQLCTKFEKRFVEAKAGQTLACFSHIVLCRFAPYVRYMEKIVNENLPKNFYIHNGKNFDDLNDYVKKNNFSGRCIESDYEAFDASQDSQILAFEVAIMRRMNMPQEFIDDYVWLKCNLRSKLGNMAIMRFTGEAATFLFNTMANIVFTIMAYDLKGDECILFAGDDMCMNTVRRANNSYTHILKNLKLKAKVGITEEPTFCGWRLTIHGIYKRPQLILERFMIAIENGNLENCIDNYAIECSYAYKLGDRLVSMFSEEENCAHYILVRYIVKKRHLLKCSIRELFKNCDEQLVGKLKAVD</sequence>
<feature type="domain" description="Peptidase C23" evidence="11">
    <location>
        <begin position="806"/>
        <end position="894"/>
    </location>
</feature>
<keyword evidence="8" id="KW-0693">Viral RNA replication</keyword>
<accession>Q993S7</accession>
<dbReference type="Gene3D" id="3.40.50.300">
    <property type="entry name" value="P-loop containing nucleotide triphosphate hydrolases"/>
    <property type="match status" value="1"/>
</dbReference>
<keyword evidence="4" id="KW-0548">Nucleotidyltransferase</keyword>
<evidence type="ECO:0000259" key="11">
    <source>
        <dbReference type="PROSITE" id="PS51492"/>
    </source>
</evidence>
<protein>
    <submittedName>
        <fullName evidence="14">RNA-dependant RNA polymerase</fullName>
    </submittedName>
</protein>
<dbReference type="InterPro" id="IPR043502">
    <property type="entry name" value="DNA/RNA_pol_sf"/>
</dbReference>
<dbReference type="PROSITE" id="PS51657">
    <property type="entry name" value="PSRV_HELICASE"/>
    <property type="match status" value="1"/>
</dbReference>
<feature type="domain" description="RdRp catalytic" evidence="9">
    <location>
        <begin position="1543"/>
        <end position="1650"/>
    </location>
</feature>
<dbReference type="EMBL" id="AF314662">
    <property type="protein sequence ID" value="AAK28489.1"/>
    <property type="molecule type" value="Genomic_RNA"/>
</dbReference>
<dbReference type="InterPro" id="IPR008041">
    <property type="entry name" value="Peptidase_C23"/>
</dbReference>
<evidence type="ECO:0000256" key="2">
    <source>
        <dbReference type="ARBA" id="ARBA00022484"/>
    </source>
</evidence>
<keyword evidence="2" id="KW-0696">RNA-directed RNA polymerase</keyword>
<evidence type="ECO:0000256" key="1">
    <source>
        <dbReference type="ARBA" id="ARBA00008513"/>
    </source>
</evidence>
<evidence type="ECO:0000313" key="14">
    <source>
        <dbReference type="EMBL" id="AAK28489.1"/>
    </source>
</evidence>
<dbReference type="Pfam" id="PF05379">
    <property type="entry name" value="Peptidase_C23"/>
    <property type="match status" value="1"/>
</dbReference>
<keyword evidence="7" id="KW-0067">ATP-binding</keyword>
<dbReference type="GO" id="GO:0005524">
    <property type="term" value="F:ATP binding"/>
    <property type="evidence" value="ECO:0007669"/>
    <property type="project" value="UniProtKB-KW"/>
</dbReference>
<evidence type="ECO:0000256" key="4">
    <source>
        <dbReference type="ARBA" id="ARBA00022695"/>
    </source>
</evidence>
<dbReference type="InterPro" id="IPR003323">
    <property type="entry name" value="OTU_dom"/>
</dbReference>
<keyword evidence="5" id="KW-0547">Nucleotide-binding</keyword>
<dbReference type="InterPro" id="IPR007094">
    <property type="entry name" value="RNA-dir_pol_PSvirus"/>
</dbReference>
<dbReference type="RefSeq" id="NP_112029.1">
    <property type="nucleotide sequence ID" value="NC_002729.1"/>
</dbReference>
<dbReference type="CDD" id="cd23245">
    <property type="entry name" value="Betaflexiviridae_RdRp"/>
    <property type="match status" value="1"/>
</dbReference>
<dbReference type="PROSITE" id="PS50507">
    <property type="entry name" value="RDRP_SSRNA_POS"/>
    <property type="match status" value="1"/>
</dbReference>
<evidence type="ECO:0000256" key="8">
    <source>
        <dbReference type="ARBA" id="ARBA00022953"/>
    </source>
</evidence>
<dbReference type="Pfam" id="PF01660">
    <property type="entry name" value="Vmethyltransf"/>
    <property type="match status" value="1"/>
</dbReference>
<evidence type="ECO:0000259" key="9">
    <source>
        <dbReference type="PROSITE" id="PS50507"/>
    </source>
</evidence>
<feature type="domain" description="Alphavirus-like MT" evidence="13">
    <location>
        <begin position="63"/>
        <end position="260"/>
    </location>
</feature>
<organism evidence="14 15">
    <name type="scientific">Banana mild mosaic virus</name>
    <dbReference type="NCBI Taxonomy" id="148879"/>
    <lineage>
        <taxon>Viruses</taxon>
        <taxon>Riboviria</taxon>
        <taxon>Orthornavirae</taxon>
        <taxon>Kitrinoviricota</taxon>
        <taxon>Alsuviricetes</taxon>
        <taxon>Tymovirales</taxon>
        <taxon>Betaflexiviridae</taxon>
        <taxon>Quinvirinae</taxon>
        <taxon>Banmivirus</taxon>
        <taxon>Banmivirus musae</taxon>
    </lineage>
</organism>